<dbReference type="Proteomes" id="UP000070501">
    <property type="component" value="Unassembled WGS sequence"/>
</dbReference>
<gene>
    <name evidence="1" type="ORF">Micbo1qcDRAFT_197422</name>
</gene>
<evidence type="ECO:0000313" key="1">
    <source>
        <dbReference type="EMBL" id="KXJ88147.1"/>
    </source>
</evidence>
<name>A0A136ITD8_9PEZI</name>
<accession>A0A136ITD8</accession>
<dbReference type="InParanoid" id="A0A136ITD8"/>
<dbReference type="Gene3D" id="3.50.50.60">
    <property type="entry name" value="FAD/NAD(P)-binding domain"/>
    <property type="match status" value="1"/>
</dbReference>
<reference evidence="2" key="1">
    <citation type="submission" date="2016-02" db="EMBL/GenBank/DDBJ databases">
        <title>Draft genome sequence of Microdochium bolleyi, a fungal endophyte of beachgrass.</title>
        <authorList>
            <consortium name="DOE Joint Genome Institute"/>
            <person name="David A.S."/>
            <person name="May G."/>
            <person name="Haridas S."/>
            <person name="Lim J."/>
            <person name="Wang M."/>
            <person name="Labutti K."/>
            <person name="Lipzen A."/>
            <person name="Barry K."/>
            <person name="Grigoriev I.V."/>
        </authorList>
    </citation>
    <scope>NUCLEOTIDE SEQUENCE [LARGE SCALE GENOMIC DNA]</scope>
    <source>
        <strain evidence="2">J235TASD1</strain>
    </source>
</reference>
<proteinExistence type="predicted"/>
<dbReference type="EMBL" id="KQ964259">
    <property type="protein sequence ID" value="KXJ88147.1"/>
    <property type="molecule type" value="Genomic_DNA"/>
</dbReference>
<dbReference type="InterPro" id="IPR036188">
    <property type="entry name" value="FAD/NAD-bd_sf"/>
</dbReference>
<dbReference type="OrthoDB" id="2219495at2759"/>
<protein>
    <submittedName>
        <fullName evidence="1">Uncharacterized protein</fullName>
    </submittedName>
</protein>
<dbReference type="SUPFAM" id="SSF51971">
    <property type="entry name" value="Nucleotide-binding domain"/>
    <property type="match status" value="1"/>
</dbReference>
<dbReference type="STRING" id="196109.A0A136ITD8"/>
<evidence type="ECO:0000313" key="2">
    <source>
        <dbReference type="Proteomes" id="UP000070501"/>
    </source>
</evidence>
<keyword evidence="2" id="KW-1185">Reference proteome</keyword>
<organism evidence="1 2">
    <name type="scientific">Microdochium bolleyi</name>
    <dbReference type="NCBI Taxonomy" id="196109"/>
    <lineage>
        <taxon>Eukaryota</taxon>
        <taxon>Fungi</taxon>
        <taxon>Dikarya</taxon>
        <taxon>Ascomycota</taxon>
        <taxon>Pezizomycotina</taxon>
        <taxon>Sordariomycetes</taxon>
        <taxon>Xylariomycetidae</taxon>
        <taxon>Xylariales</taxon>
        <taxon>Microdochiaceae</taxon>
        <taxon>Microdochium</taxon>
    </lineage>
</organism>
<sequence length="137" mass="15120">MHKEPPRHNTWWHQYDTRAAFIREDGDLVRFEIEVLLSAVHTISTDSNNIVPDTAPLSAACGMTIIDTAMSKKDPIVIMGSSIFGLSTALLFARRSYGNVTVPDKHDYNTSLLSHGKGTRKHPYRGLLLISADSGPS</sequence>
<dbReference type="AlphaFoldDB" id="A0A136ITD8"/>